<gene>
    <name evidence="2" type="ORF">OXX778_LOCUS5828</name>
</gene>
<accession>A0A813RVK1</accession>
<dbReference type="InterPro" id="IPR017920">
    <property type="entry name" value="COMM"/>
</dbReference>
<name>A0A813RVK1_9BILA</name>
<sequence length="144" mass="16757">MAVARVRHTVNPPLYPGGNCLALLGTLGSVKFFLEQIRDLPNSDILLKVLRTRKNDLKEIYMTRTSNLFDTYLKNFDWSLKMTASSDKFAKLNNLKCMLEFQTEKMLKETIQNSLKFELDKKQLDKLIQTLETIQNKFDVYESV</sequence>
<protein>
    <recommendedName>
        <fullName evidence="1">COMM domain-containing protein</fullName>
    </recommendedName>
</protein>
<evidence type="ECO:0000313" key="2">
    <source>
        <dbReference type="EMBL" id="CAF0788244.1"/>
    </source>
</evidence>
<dbReference type="Pfam" id="PF07258">
    <property type="entry name" value="COMM_domain"/>
    <property type="match status" value="1"/>
</dbReference>
<reference evidence="2" key="1">
    <citation type="submission" date="2021-02" db="EMBL/GenBank/DDBJ databases">
        <authorList>
            <person name="Nowell W R."/>
        </authorList>
    </citation>
    <scope>NUCLEOTIDE SEQUENCE</scope>
    <source>
        <strain evidence="2">Ploen Becks lab</strain>
    </source>
</reference>
<dbReference type="EMBL" id="CAJNOC010000657">
    <property type="protein sequence ID" value="CAF0788244.1"/>
    <property type="molecule type" value="Genomic_DNA"/>
</dbReference>
<keyword evidence="3" id="KW-1185">Reference proteome</keyword>
<feature type="domain" description="COMM" evidence="1">
    <location>
        <begin position="72"/>
        <end position="142"/>
    </location>
</feature>
<dbReference type="PROSITE" id="PS51269">
    <property type="entry name" value="COMM"/>
    <property type="match status" value="1"/>
</dbReference>
<dbReference type="AlphaFoldDB" id="A0A813RVK1"/>
<evidence type="ECO:0000259" key="1">
    <source>
        <dbReference type="PROSITE" id="PS51269"/>
    </source>
</evidence>
<dbReference type="OrthoDB" id="17646at2759"/>
<proteinExistence type="predicted"/>
<evidence type="ECO:0000313" key="3">
    <source>
        <dbReference type="Proteomes" id="UP000663879"/>
    </source>
</evidence>
<comment type="caution">
    <text evidence="2">The sequence shown here is derived from an EMBL/GenBank/DDBJ whole genome shotgun (WGS) entry which is preliminary data.</text>
</comment>
<organism evidence="2 3">
    <name type="scientific">Brachionus calyciflorus</name>
    <dbReference type="NCBI Taxonomy" id="104777"/>
    <lineage>
        <taxon>Eukaryota</taxon>
        <taxon>Metazoa</taxon>
        <taxon>Spiralia</taxon>
        <taxon>Gnathifera</taxon>
        <taxon>Rotifera</taxon>
        <taxon>Eurotatoria</taxon>
        <taxon>Monogononta</taxon>
        <taxon>Pseudotrocha</taxon>
        <taxon>Ploima</taxon>
        <taxon>Brachionidae</taxon>
        <taxon>Brachionus</taxon>
    </lineage>
</organism>
<dbReference type="Proteomes" id="UP000663879">
    <property type="component" value="Unassembled WGS sequence"/>
</dbReference>